<dbReference type="AlphaFoldDB" id="A0AA38R719"/>
<feature type="region of interest" description="Disordered" evidence="1">
    <location>
        <begin position="1"/>
        <end position="44"/>
    </location>
</feature>
<protein>
    <submittedName>
        <fullName evidence="2">Uncharacterized protein</fullName>
    </submittedName>
</protein>
<feature type="non-terminal residue" evidence="2">
    <location>
        <position position="329"/>
    </location>
</feature>
<dbReference type="EMBL" id="JANBVO010000219">
    <property type="protein sequence ID" value="KAJ9129371.1"/>
    <property type="molecule type" value="Genomic_DNA"/>
</dbReference>
<feature type="compositionally biased region" description="Basic and acidic residues" evidence="1">
    <location>
        <begin position="254"/>
        <end position="279"/>
    </location>
</feature>
<accession>A0AA38R719</accession>
<keyword evidence="3" id="KW-1185">Reference proteome</keyword>
<gene>
    <name evidence="2" type="ORF">NKR23_g12551</name>
</gene>
<comment type="caution">
    <text evidence="2">The sequence shown here is derived from an EMBL/GenBank/DDBJ whole genome shotgun (WGS) entry which is preliminary data.</text>
</comment>
<feature type="compositionally biased region" description="Polar residues" evidence="1">
    <location>
        <begin position="307"/>
        <end position="316"/>
    </location>
</feature>
<feature type="compositionally biased region" description="Pro residues" evidence="1">
    <location>
        <begin position="1"/>
        <end position="11"/>
    </location>
</feature>
<evidence type="ECO:0000313" key="2">
    <source>
        <dbReference type="EMBL" id="KAJ9129371.1"/>
    </source>
</evidence>
<evidence type="ECO:0000256" key="1">
    <source>
        <dbReference type="SAM" id="MobiDB-lite"/>
    </source>
</evidence>
<reference evidence="2" key="1">
    <citation type="submission" date="2022-07" db="EMBL/GenBank/DDBJ databases">
        <title>Fungi with potential for degradation of polypropylene.</title>
        <authorList>
            <person name="Gostincar C."/>
        </authorList>
    </citation>
    <scope>NUCLEOTIDE SEQUENCE</scope>
    <source>
        <strain evidence="2">EXF-13308</strain>
    </source>
</reference>
<proteinExistence type="predicted"/>
<evidence type="ECO:0000313" key="3">
    <source>
        <dbReference type="Proteomes" id="UP001174694"/>
    </source>
</evidence>
<organism evidence="2 3">
    <name type="scientific">Pleurostoma richardsiae</name>
    <dbReference type="NCBI Taxonomy" id="41990"/>
    <lineage>
        <taxon>Eukaryota</taxon>
        <taxon>Fungi</taxon>
        <taxon>Dikarya</taxon>
        <taxon>Ascomycota</taxon>
        <taxon>Pezizomycotina</taxon>
        <taxon>Sordariomycetes</taxon>
        <taxon>Sordariomycetidae</taxon>
        <taxon>Calosphaeriales</taxon>
        <taxon>Pleurostomataceae</taxon>
        <taxon>Pleurostoma</taxon>
    </lineage>
</organism>
<sequence>MRQKQAPPPRHAQPRTLPAVYDPPEPTRASYNGRPPDLPGQPAPVADMYGDMSADNGLPGDVVREALNGKLLADTAVNGRTHARETGAFGRPSTRAVQDPEQLRTAYGSPWTHLKGAWELATAVPLLCNDGGLAFQVSWFPVWAYEEAIARLGPQARQTLARLRVRHPNVPPRSRDDRDDRWTVVPEKYRFPDDDSWDAPVTKIRLVKDKVQGLVQWPASAVLWSSFTEQTRARLDKDLANVPNWVDLRERLRAEESAPRSRQPEITRTERAAMADARRGGALSHAGTASASRVRRAVQTKGAPVSGGTTNGTLGQRTGVRRKAVLKTV</sequence>
<dbReference type="Proteomes" id="UP001174694">
    <property type="component" value="Unassembled WGS sequence"/>
</dbReference>
<name>A0AA38R719_9PEZI</name>
<feature type="region of interest" description="Disordered" evidence="1">
    <location>
        <begin position="254"/>
        <end position="320"/>
    </location>
</feature>